<dbReference type="AlphaFoldDB" id="A0A362X187"/>
<dbReference type="InterPro" id="IPR001173">
    <property type="entry name" value="Glyco_trans_2-like"/>
</dbReference>
<proteinExistence type="predicted"/>
<reference evidence="3 4" key="1">
    <citation type="submission" date="2018-02" db="EMBL/GenBank/DDBJ databases">
        <title>Genomic Encyclopedia of Archaeal and Bacterial Type Strains, Phase II (KMG-II): from individual species to whole genera.</title>
        <authorList>
            <person name="Goeker M."/>
        </authorList>
    </citation>
    <scope>NUCLEOTIDE SEQUENCE [LARGE SCALE GENOMIC DNA]</scope>
    <source>
        <strain evidence="3 4">DSM 21165</strain>
    </source>
</reference>
<keyword evidence="1" id="KW-1133">Transmembrane helix</keyword>
<keyword evidence="1" id="KW-0812">Transmembrane</keyword>
<dbReference type="PANTHER" id="PTHR22916">
    <property type="entry name" value="GLYCOSYLTRANSFERASE"/>
    <property type="match status" value="1"/>
</dbReference>
<dbReference type="SUPFAM" id="SSF53448">
    <property type="entry name" value="Nucleotide-diphospho-sugar transferases"/>
    <property type="match status" value="1"/>
</dbReference>
<organism evidence="3 4">
    <name type="scientific">Jejuia pallidilutea</name>
    <dbReference type="NCBI Taxonomy" id="504487"/>
    <lineage>
        <taxon>Bacteria</taxon>
        <taxon>Pseudomonadati</taxon>
        <taxon>Bacteroidota</taxon>
        <taxon>Flavobacteriia</taxon>
        <taxon>Flavobacteriales</taxon>
        <taxon>Flavobacteriaceae</taxon>
        <taxon>Jejuia</taxon>
    </lineage>
</organism>
<dbReference type="PANTHER" id="PTHR22916:SF3">
    <property type="entry name" value="UDP-GLCNAC:BETAGAL BETA-1,3-N-ACETYLGLUCOSAMINYLTRANSFERASE-LIKE PROTEIN 1"/>
    <property type="match status" value="1"/>
</dbReference>
<dbReference type="Gene3D" id="3.90.550.10">
    <property type="entry name" value="Spore Coat Polysaccharide Biosynthesis Protein SpsA, Chain A"/>
    <property type="match status" value="1"/>
</dbReference>
<evidence type="ECO:0000313" key="3">
    <source>
        <dbReference type="EMBL" id="PQV49661.1"/>
    </source>
</evidence>
<feature type="transmembrane region" description="Helical" evidence="1">
    <location>
        <begin position="229"/>
        <end position="250"/>
    </location>
</feature>
<feature type="domain" description="Glycosyltransferase 2-like" evidence="2">
    <location>
        <begin position="8"/>
        <end position="137"/>
    </location>
</feature>
<evidence type="ECO:0000313" key="4">
    <source>
        <dbReference type="Proteomes" id="UP000251545"/>
    </source>
</evidence>
<dbReference type="InterPro" id="IPR029044">
    <property type="entry name" value="Nucleotide-diphossugar_trans"/>
</dbReference>
<evidence type="ECO:0000256" key="1">
    <source>
        <dbReference type="SAM" id="Phobius"/>
    </source>
</evidence>
<dbReference type="GO" id="GO:0016758">
    <property type="term" value="F:hexosyltransferase activity"/>
    <property type="evidence" value="ECO:0007669"/>
    <property type="project" value="UniProtKB-ARBA"/>
</dbReference>
<gene>
    <name evidence="3" type="ORF">CLV33_103299</name>
</gene>
<accession>A0A362X187</accession>
<comment type="caution">
    <text evidence="3">The sequence shown here is derived from an EMBL/GenBank/DDBJ whole genome shotgun (WGS) entry which is preliminary data.</text>
</comment>
<evidence type="ECO:0000259" key="2">
    <source>
        <dbReference type="Pfam" id="PF00535"/>
    </source>
</evidence>
<dbReference type="Proteomes" id="UP000251545">
    <property type="component" value="Unassembled WGS sequence"/>
</dbReference>
<dbReference type="Pfam" id="PF00535">
    <property type="entry name" value="Glycos_transf_2"/>
    <property type="match status" value="1"/>
</dbReference>
<keyword evidence="1" id="KW-0472">Membrane</keyword>
<dbReference type="EMBL" id="PVEO01000003">
    <property type="protein sequence ID" value="PQV49661.1"/>
    <property type="molecule type" value="Genomic_DNA"/>
</dbReference>
<protein>
    <recommendedName>
        <fullName evidence="2">Glycosyltransferase 2-like domain-containing protein</fullName>
    </recommendedName>
</protein>
<name>A0A362X187_9FLAO</name>
<dbReference type="RefSeq" id="WP_105473385.1">
    <property type="nucleotide sequence ID" value="NZ_PVEO01000003.1"/>
</dbReference>
<sequence>MKPNVLVSVITATYNSEHFIEETINSVLHQTYTNWELLIIDDASTDGTISIIKSFALKHNNIKFFKNEANQGAAVTRNKGIKEASGDFIAFLDADDVWKPQKLEKQLKFMLEYNADVSFSSYDLMTENGLPLHKTVKAIPKLNYKKFLKCNYIGNLTGMYNTKTLGKIYAPNLRKRQDWLLWLSAVKKSNKPAIGLKESLAIYRVRKNSISSKKLDLLKYNYLVYKKGLGYSTLKSLYYIIVFLLEYFFVKSKQTVTSQKM</sequence>